<evidence type="ECO:0000313" key="2">
    <source>
        <dbReference type="Proteomes" id="UP000029389"/>
    </source>
</evidence>
<dbReference type="Proteomes" id="UP000029389">
    <property type="component" value="Unassembled WGS sequence"/>
</dbReference>
<gene>
    <name evidence="1" type="ORF">DJ93_3435</name>
</gene>
<sequence>MIKTVLTGHSFKYRRLLAGGANVEDVQTDNHIPYEQNELQQILENYDSKKFEL</sequence>
<proteinExistence type="predicted"/>
<reference evidence="1 2" key="1">
    <citation type="submission" date="2014-04" db="EMBL/GenBank/DDBJ databases">
        <authorList>
            <person name="Bishop-Lilly K.A."/>
            <person name="Broomall S.M."/>
            <person name="Chain P.S."/>
            <person name="Chertkov O."/>
            <person name="Coyne S.R."/>
            <person name="Daligault H.E."/>
            <person name="Davenport K.W."/>
            <person name="Erkkila T."/>
            <person name="Frey K.G."/>
            <person name="Gibbons H.S."/>
            <person name="Gu W."/>
            <person name="Jaissle J."/>
            <person name="Johnson S.L."/>
            <person name="Koroleva G.I."/>
            <person name="Ladner J.T."/>
            <person name="Lo C.-C."/>
            <person name="Minogue T.D."/>
            <person name="Munk C."/>
            <person name="Palacios G.F."/>
            <person name="Redden C.L."/>
            <person name="Rosenzweig C.N."/>
            <person name="Scholz M.B."/>
            <person name="Teshima H."/>
            <person name="Xu Y."/>
        </authorList>
    </citation>
    <scope>NUCLEOTIDE SEQUENCE [LARGE SCALE GENOMIC DNA]</scope>
    <source>
        <strain evidence="1 2">BHP</strain>
    </source>
</reference>
<accession>A0A090YUC2</accession>
<organism evidence="1 2">
    <name type="scientific">Bacillus clarus</name>
    <dbReference type="NCBI Taxonomy" id="2338372"/>
    <lineage>
        <taxon>Bacteria</taxon>
        <taxon>Bacillati</taxon>
        <taxon>Bacillota</taxon>
        <taxon>Bacilli</taxon>
        <taxon>Bacillales</taxon>
        <taxon>Bacillaceae</taxon>
        <taxon>Bacillus</taxon>
        <taxon>Bacillus cereus group</taxon>
    </lineage>
</organism>
<name>A0A090YUC2_9BACI</name>
<evidence type="ECO:0000313" key="1">
    <source>
        <dbReference type="EMBL" id="KFN01857.1"/>
    </source>
</evidence>
<comment type="caution">
    <text evidence="1">The sequence shown here is derived from an EMBL/GenBank/DDBJ whole genome shotgun (WGS) entry which is preliminary data.</text>
</comment>
<dbReference type="EMBL" id="JMQC01000008">
    <property type="protein sequence ID" value="KFN01857.1"/>
    <property type="molecule type" value="Genomic_DNA"/>
</dbReference>
<dbReference type="PATRIC" id="fig|1405.8.peg.3526"/>
<dbReference type="AlphaFoldDB" id="A0A090YUC2"/>
<protein>
    <submittedName>
        <fullName evidence="1">Uncharacterized protein</fullName>
    </submittedName>
</protein>
<dbReference type="RefSeq" id="WP_181969235.1">
    <property type="nucleotide sequence ID" value="NZ_JMQC01000008.1"/>
</dbReference>